<gene>
    <name evidence="1" type="ORF">dnm_017880</name>
</gene>
<dbReference type="RefSeq" id="WP_207681685.1">
    <property type="nucleotide sequence ID" value="NZ_CP061800.1"/>
</dbReference>
<accession>A0A975BI68</accession>
<dbReference type="EMBL" id="CP061800">
    <property type="protein sequence ID" value="QTA85773.1"/>
    <property type="molecule type" value="Genomic_DNA"/>
</dbReference>
<evidence type="ECO:0000313" key="2">
    <source>
        <dbReference type="Proteomes" id="UP000663722"/>
    </source>
</evidence>
<protein>
    <recommendedName>
        <fullName evidence="3">Rpn family recombination-promoting nuclease/putative transposase</fullName>
    </recommendedName>
</protein>
<name>A0A975BI68_9BACT</name>
<proteinExistence type="predicted"/>
<dbReference type="AlphaFoldDB" id="A0A975BI68"/>
<organism evidence="1 2">
    <name type="scientific">Desulfonema magnum</name>
    <dbReference type="NCBI Taxonomy" id="45655"/>
    <lineage>
        <taxon>Bacteria</taxon>
        <taxon>Pseudomonadati</taxon>
        <taxon>Thermodesulfobacteriota</taxon>
        <taxon>Desulfobacteria</taxon>
        <taxon>Desulfobacterales</taxon>
        <taxon>Desulfococcaceae</taxon>
        <taxon>Desulfonema</taxon>
    </lineage>
</organism>
<keyword evidence="2" id="KW-1185">Reference proteome</keyword>
<evidence type="ECO:0008006" key="3">
    <source>
        <dbReference type="Google" id="ProtNLM"/>
    </source>
</evidence>
<dbReference type="KEGG" id="dmm:dnm_017880"/>
<reference evidence="1" key="1">
    <citation type="journal article" date="2021" name="Microb. Physiol.">
        <title>Proteogenomic Insights into the Physiology of Marine, Sulfate-Reducing, Filamentous Desulfonema limicola and Desulfonema magnum.</title>
        <authorList>
            <person name="Schnaars V."/>
            <person name="Wohlbrand L."/>
            <person name="Scheve S."/>
            <person name="Hinrichs C."/>
            <person name="Reinhardt R."/>
            <person name="Rabus R."/>
        </authorList>
    </citation>
    <scope>NUCLEOTIDE SEQUENCE</scope>
    <source>
        <strain evidence="1">4be13</strain>
    </source>
</reference>
<dbReference type="Proteomes" id="UP000663722">
    <property type="component" value="Chromosome"/>
</dbReference>
<sequence length="272" mass="31323">MKKVASLRYGVIFKKAFCDPEIFTAFVRDIAGINIEIDRVETEKEFDPPVGYIKSRFDLFAQDLKNHVVVDIQHERYPDHYDRFMHYHMAAILEQVANARNYRPGMTVFTIVVLTSGDKHKTDMAVTDFDPRDRKGNPLGEIRHKVIYLCPKYVDDETPEPFRSWLLAIQDTLDEEVDETVYQQAEILKIFDHIEKDSVSPAERAVMFDEYAKEQLQEEKFAESEKIGIEKGAKLKAMETAKNLLKMGLSLEQIARATGLAIEDIQAETTDI</sequence>
<evidence type="ECO:0000313" key="1">
    <source>
        <dbReference type="EMBL" id="QTA85773.1"/>
    </source>
</evidence>